<name>A0ABR2IEC2_9EUKA</name>
<protein>
    <submittedName>
        <fullName evidence="1">Uncharacterized protein</fullName>
    </submittedName>
</protein>
<gene>
    <name evidence="1" type="ORF">M9Y10_012767</name>
</gene>
<reference evidence="1 2" key="1">
    <citation type="submission" date="2024-04" db="EMBL/GenBank/DDBJ databases">
        <title>Tritrichomonas musculus Genome.</title>
        <authorList>
            <person name="Alves-Ferreira E."/>
            <person name="Grigg M."/>
            <person name="Lorenzi H."/>
            <person name="Galac M."/>
        </authorList>
    </citation>
    <scope>NUCLEOTIDE SEQUENCE [LARGE SCALE GENOMIC DNA]</scope>
    <source>
        <strain evidence="1 2">EAF2021</strain>
    </source>
</reference>
<keyword evidence="2" id="KW-1185">Reference proteome</keyword>
<evidence type="ECO:0000313" key="2">
    <source>
        <dbReference type="Proteomes" id="UP001470230"/>
    </source>
</evidence>
<sequence length="159" mass="18004">MRAGSPTLNLRDFSVTDAQSIRAPLSLTMGWFFVRILTTIPNDKISDFNQHGIQFKSSNMIQIGWFKMYLNETQVAYARSTEYLSLIPVKQYDKPNFKSLKKEKKLLVLAPPDWKPQGSATIVSKFSDELFIVSGSTAEELFNDPCVGKIEEVPIIKPL</sequence>
<proteinExistence type="predicted"/>
<dbReference type="EMBL" id="JAPFFF010000018">
    <property type="protein sequence ID" value="KAK8861073.1"/>
    <property type="molecule type" value="Genomic_DNA"/>
</dbReference>
<evidence type="ECO:0000313" key="1">
    <source>
        <dbReference type="EMBL" id="KAK8861073.1"/>
    </source>
</evidence>
<dbReference type="Proteomes" id="UP001470230">
    <property type="component" value="Unassembled WGS sequence"/>
</dbReference>
<organism evidence="1 2">
    <name type="scientific">Tritrichomonas musculus</name>
    <dbReference type="NCBI Taxonomy" id="1915356"/>
    <lineage>
        <taxon>Eukaryota</taxon>
        <taxon>Metamonada</taxon>
        <taxon>Parabasalia</taxon>
        <taxon>Tritrichomonadida</taxon>
        <taxon>Tritrichomonadidae</taxon>
        <taxon>Tritrichomonas</taxon>
    </lineage>
</organism>
<accession>A0ABR2IEC2</accession>
<comment type="caution">
    <text evidence="1">The sequence shown here is derived from an EMBL/GenBank/DDBJ whole genome shotgun (WGS) entry which is preliminary data.</text>
</comment>